<dbReference type="Proteomes" id="UP000684084">
    <property type="component" value="Unassembled WGS sequence"/>
</dbReference>
<dbReference type="OrthoDB" id="2400487at2759"/>
<comment type="caution">
    <text evidence="1">The sequence shown here is derived from an EMBL/GenBank/DDBJ whole genome shotgun (WGS) entry which is preliminary data.</text>
</comment>
<organism evidence="1 2">
    <name type="scientific">Rhizophagus irregularis</name>
    <dbReference type="NCBI Taxonomy" id="588596"/>
    <lineage>
        <taxon>Eukaryota</taxon>
        <taxon>Fungi</taxon>
        <taxon>Fungi incertae sedis</taxon>
        <taxon>Mucoromycota</taxon>
        <taxon>Glomeromycotina</taxon>
        <taxon>Glomeromycetes</taxon>
        <taxon>Glomerales</taxon>
        <taxon>Glomeraceae</taxon>
        <taxon>Rhizophagus</taxon>
    </lineage>
</organism>
<proteinExistence type="predicted"/>
<sequence>MVRIGNCVLSFKLLNLQLYSRVITKLRLIRTTIPPTRSASSSSTLPSYPNQNINYSLKDFLVAYEKRCDKKLDEITKSFKEDVDNIFTTAENRFLLIGISTMAINYSRPWIQEELNENNKKEDK</sequence>
<accession>A0A915ZVK8</accession>
<dbReference type="EMBL" id="CAGKOT010000063">
    <property type="protein sequence ID" value="CAB5389045.1"/>
    <property type="molecule type" value="Genomic_DNA"/>
</dbReference>
<reference evidence="1" key="1">
    <citation type="submission" date="2020-05" db="EMBL/GenBank/DDBJ databases">
        <authorList>
            <person name="Rincon C."/>
            <person name="Sanders R I."/>
            <person name="Robbins C."/>
            <person name="Chaturvedi A."/>
        </authorList>
    </citation>
    <scope>NUCLEOTIDE SEQUENCE</scope>
    <source>
        <strain evidence="1">CHB12</strain>
    </source>
</reference>
<dbReference type="AlphaFoldDB" id="A0A915ZVK8"/>
<name>A0A915ZVK8_9GLOM</name>
<evidence type="ECO:0000313" key="1">
    <source>
        <dbReference type="EMBL" id="CAB5389045.1"/>
    </source>
</evidence>
<gene>
    <name evidence="1" type="ORF">CHRIB12_LOCUS20879</name>
</gene>
<protein>
    <submittedName>
        <fullName evidence="1">Uncharacterized protein</fullName>
    </submittedName>
</protein>
<evidence type="ECO:0000313" key="2">
    <source>
        <dbReference type="Proteomes" id="UP000684084"/>
    </source>
</evidence>
<dbReference type="VEuPathDB" id="FungiDB:RhiirFUN_011479"/>